<comment type="caution">
    <text evidence="3">The sequence shown here is derived from an EMBL/GenBank/DDBJ whole genome shotgun (WGS) entry which is preliminary data.</text>
</comment>
<evidence type="ECO:0000313" key="4">
    <source>
        <dbReference type="Proteomes" id="UP000657177"/>
    </source>
</evidence>
<dbReference type="InterPro" id="IPR015943">
    <property type="entry name" value="WD40/YVTN_repeat-like_dom_sf"/>
</dbReference>
<name>A0A8J6I0T4_9FIRM</name>
<feature type="compositionally biased region" description="Pro residues" evidence="2">
    <location>
        <begin position="27"/>
        <end position="46"/>
    </location>
</feature>
<dbReference type="RefSeq" id="WP_181340015.1">
    <property type="nucleotide sequence ID" value="NZ_JAAKDE010000016.1"/>
</dbReference>
<organism evidence="3 4">
    <name type="scientific">Capillibacterium thermochitinicola</name>
    <dbReference type="NCBI Taxonomy" id="2699427"/>
    <lineage>
        <taxon>Bacteria</taxon>
        <taxon>Bacillati</taxon>
        <taxon>Bacillota</taxon>
        <taxon>Capillibacterium</taxon>
    </lineage>
</organism>
<gene>
    <name evidence="3" type="ORF">G5B42_08335</name>
</gene>
<dbReference type="InterPro" id="IPR019405">
    <property type="entry name" value="Lactonase_7-beta_prop"/>
</dbReference>
<dbReference type="PANTHER" id="PTHR30344">
    <property type="entry name" value="6-PHOSPHOGLUCONOLACTONASE-RELATED"/>
    <property type="match status" value="1"/>
</dbReference>
<reference evidence="3" key="1">
    <citation type="submission" date="2020-06" db="EMBL/GenBank/DDBJ databases">
        <title>Novel chitinolytic bacterium.</title>
        <authorList>
            <person name="Ungkulpasvich U."/>
            <person name="Kosugi A."/>
            <person name="Uke A."/>
        </authorList>
    </citation>
    <scope>NUCLEOTIDE SEQUENCE</scope>
    <source>
        <strain evidence="3">UUS1-1</strain>
    </source>
</reference>
<dbReference type="Pfam" id="PF10282">
    <property type="entry name" value="Lactonase"/>
    <property type="match status" value="1"/>
</dbReference>
<dbReference type="EMBL" id="JAAKDE010000016">
    <property type="protein sequence ID" value="MBA2133545.1"/>
    <property type="molecule type" value="Genomic_DNA"/>
</dbReference>
<dbReference type="Gene3D" id="2.130.10.10">
    <property type="entry name" value="YVTN repeat-like/Quinoprotein amine dehydrogenase"/>
    <property type="match status" value="2"/>
</dbReference>
<accession>A0A8J6I0T4</accession>
<dbReference type="AlphaFoldDB" id="A0A8J6I0T4"/>
<dbReference type="Proteomes" id="UP000657177">
    <property type="component" value="Unassembled WGS sequence"/>
</dbReference>
<proteinExistence type="inferred from homology"/>
<evidence type="ECO:0000256" key="1">
    <source>
        <dbReference type="ARBA" id="ARBA00005564"/>
    </source>
</evidence>
<keyword evidence="4" id="KW-1185">Reference proteome</keyword>
<protein>
    <submittedName>
        <fullName evidence="3">Beta-propeller fold lactonase family protein</fullName>
    </submittedName>
</protein>
<dbReference type="PROSITE" id="PS51257">
    <property type="entry name" value="PROKAR_LIPOPROTEIN"/>
    <property type="match status" value="1"/>
</dbReference>
<dbReference type="InterPro" id="IPR050282">
    <property type="entry name" value="Cycloisomerase_2"/>
</dbReference>
<comment type="similarity">
    <text evidence="1">Belongs to the cycloisomerase 2 family.</text>
</comment>
<evidence type="ECO:0000313" key="3">
    <source>
        <dbReference type="EMBL" id="MBA2133545.1"/>
    </source>
</evidence>
<dbReference type="SUPFAM" id="SSF101908">
    <property type="entry name" value="Putative isomerase YbhE"/>
    <property type="match status" value="1"/>
</dbReference>
<dbReference type="GO" id="GO:0017057">
    <property type="term" value="F:6-phosphogluconolactonase activity"/>
    <property type="evidence" value="ECO:0007669"/>
    <property type="project" value="TreeGrafter"/>
</dbReference>
<evidence type="ECO:0000256" key="2">
    <source>
        <dbReference type="SAM" id="MobiDB-lite"/>
    </source>
</evidence>
<feature type="region of interest" description="Disordered" evidence="2">
    <location>
        <begin position="24"/>
        <end position="46"/>
    </location>
</feature>
<dbReference type="PANTHER" id="PTHR30344:SF1">
    <property type="entry name" value="6-PHOSPHOGLUCONOLACTONASE"/>
    <property type="match status" value="1"/>
</dbReference>
<sequence length="374" mass="39612">MKRIIWVGLILVVVLLLAGCGSRKSPSHPPGYNPPNGNDPPDLPPIDPSIPGTRYLYALSRDQGQISVFKINSDGTLEQVNQVVTNDGPGCAVVHPDGNHLFVSTSGSGGDFIEIYGIDGYNLSLINANKMPAGGARQLRMVLSPDGEYLFVAHEDKNFVSIFRANPTAGTLDIVTTIGTGTQPKALAVSPQGKYLYIAKNGTNILGDDGEILVYQIAATGSVTPKGSVTIGRQPSDMVLNHAGSYLYVANYSSGSLMVFAVNSGEGTLTHKHTYTGDAGDVQSLAVAPDDHWVFAGKTAYNAYAVSGSDLSLVVGSPFYEKLEYIKCLKVDPSGRFLYAGRGESKVEAFTIGSSGKLTLAGEYEAGGQWVTIR</sequence>